<evidence type="ECO:0000256" key="1">
    <source>
        <dbReference type="ARBA" id="ARBA00006335"/>
    </source>
</evidence>
<name>A0AAU9L0B0_9STRA</name>
<gene>
    <name evidence="6" type="ORF">PBS003_LOCUS5672</name>
</gene>
<accession>A0AAU9L0B0</accession>
<evidence type="ECO:0000259" key="5">
    <source>
        <dbReference type="Pfam" id="PF03372"/>
    </source>
</evidence>
<dbReference type="SUPFAM" id="SSF56219">
    <property type="entry name" value="DNase I-like"/>
    <property type="match status" value="1"/>
</dbReference>
<proteinExistence type="inferred from homology"/>
<dbReference type="InterPro" id="IPR005135">
    <property type="entry name" value="Endo/exonuclease/phosphatase"/>
</dbReference>
<dbReference type="Pfam" id="PF03372">
    <property type="entry name" value="Exo_endo_phos"/>
    <property type="match status" value="1"/>
</dbReference>
<dbReference type="GO" id="GO:0005576">
    <property type="term" value="C:extracellular region"/>
    <property type="evidence" value="ECO:0007669"/>
    <property type="project" value="InterPro"/>
</dbReference>
<dbReference type="InterPro" id="IPR017766">
    <property type="entry name" value="Sphingomyelinase/PLipase_C"/>
</dbReference>
<evidence type="ECO:0000256" key="4">
    <source>
        <dbReference type="SAM" id="Phobius"/>
    </source>
</evidence>
<organism evidence="6 7">
    <name type="scientific">Peronospora belbahrii</name>
    <dbReference type="NCBI Taxonomy" id="622444"/>
    <lineage>
        <taxon>Eukaryota</taxon>
        <taxon>Sar</taxon>
        <taxon>Stramenopiles</taxon>
        <taxon>Oomycota</taxon>
        <taxon>Peronosporomycetes</taxon>
        <taxon>Peronosporales</taxon>
        <taxon>Peronosporaceae</taxon>
        <taxon>Peronospora</taxon>
    </lineage>
</organism>
<evidence type="ECO:0000313" key="7">
    <source>
        <dbReference type="Proteomes" id="UP001160483"/>
    </source>
</evidence>
<dbReference type="EMBL" id="CAKKTJ010000289">
    <property type="protein sequence ID" value="CAH0479000.1"/>
    <property type="molecule type" value="Genomic_DNA"/>
</dbReference>
<dbReference type="Proteomes" id="UP001160483">
    <property type="component" value="Unassembled WGS sequence"/>
</dbReference>
<dbReference type="Gene3D" id="3.60.10.10">
    <property type="entry name" value="Endonuclease/exonuclease/phosphatase"/>
    <property type="match status" value="1"/>
</dbReference>
<feature type="transmembrane region" description="Helical" evidence="4">
    <location>
        <begin position="448"/>
        <end position="471"/>
    </location>
</feature>
<feature type="domain" description="Endonuclease/exonuclease/phosphatase" evidence="5">
    <location>
        <begin position="28"/>
        <end position="206"/>
    </location>
</feature>
<comment type="caution">
    <text evidence="6">The sequence shown here is derived from an EMBL/GenBank/DDBJ whole genome shotgun (WGS) entry which is preliminary data.</text>
</comment>
<dbReference type="InterPro" id="IPR038772">
    <property type="entry name" value="Sph/SMPD2-like"/>
</dbReference>
<dbReference type="InterPro" id="IPR036691">
    <property type="entry name" value="Endo/exonu/phosph_ase_sf"/>
</dbReference>
<dbReference type="CDD" id="cd09078">
    <property type="entry name" value="nSMase"/>
    <property type="match status" value="1"/>
</dbReference>
<keyword evidence="4" id="KW-0812">Transmembrane</keyword>
<evidence type="ECO:0000256" key="3">
    <source>
        <dbReference type="ARBA" id="ARBA00022801"/>
    </source>
</evidence>
<reference evidence="6" key="1">
    <citation type="submission" date="2021-11" db="EMBL/GenBank/DDBJ databases">
        <authorList>
            <person name="Islam A."/>
            <person name="Islam S."/>
            <person name="Flora M.S."/>
            <person name="Rahman M."/>
            <person name="Ziaur R.M."/>
            <person name="Epstein J.H."/>
            <person name="Hassan M."/>
            <person name="Klassen M."/>
            <person name="Woodard K."/>
            <person name="Webb A."/>
            <person name="Webby R.J."/>
            <person name="El Zowalaty M.E."/>
        </authorList>
    </citation>
    <scope>NUCLEOTIDE SEQUENCE</scope>
    <source>
        <strain evidence="6">Pbs3</strain>
    </source>
</reference>
<keyword evidence="4" id="KW-1133">Transmembrane helix</keyword>
<comment type="similarity">
    <text evidence="1">Belongs to the neutral sphingomyelinase family.</text>
</comment>
<dbReference type="PANTHER" id="PTHR16320:SF1">
    <property type="entry name" value="SPHINGOMYELINASE DDB_G0288017"/>
    <property type="match status" value="1"/>
</dbReference>
<dbReference type="GO" id="GO:0005737">
    <property type="term" value="C:cytoplasm"/>
    <property type="evidence" value="ECO:0007669"/>
    <property type="project" value="TreeGrafter"/>
</dbReference>
<keyword evidence="3" id="KW-0378">Hydrolase</keyword>
<protein>
    <recommendedName>
        <fullName evidence="2">sphingomyelin phosphodiesterase</fullName>
        <ecNumber evidence="2">3.1.4.12</ecNumber>
    </recommendedName>
</protein>
<dbReference type="GO" id="GO:0004767">
    <property type="term" value="F:sphingomyelin phosphodiesterase activity"/>
    <property type="evidence" value="ECO:0007669"/>
    <property type="project" value="UniProtKB-EC"/>
</dbReference>
<keyword evidence="4" id="KW-0472">Membrane</keyword>
<dbReference type="AlphaFoldDB" id="A0AAU9L0B0"/>
<sequence>MSKVQERLAILSLNIFCRPEGIHSGEWFKSGDHKDLRLTLLLRKMVEFDVVILQEMFEVGPRQKRFVRDAYAMGFRYHCGSVWPQLLDTRLIDGGLLILSRYPIVERDQLAYSQGSGSDGVCAKGVLYARIQLSPDLSESLHVFTTHTQAGDDRKEYTIRLAQLQEMHQFIAKTIQDDPGMPILIMGDFNLDARHNLVHDTETGAAISTRCLKSDVYRQLVANLERVVHEARLQVALQTGKAVDEDTRAESLIADLMKQYDTTKLGNEIHPITNGDGHSLLVHKGDPLSLEKDGKCIDYMFFVPGDSGQIAEAASATRGTTTSSNIIKEGDEDSVRCESTVSPHFRLTPVREGTTIDHCSVKELVDDRKSEDCAKESDHLCHLKHELPITHLSDHYGLRALFSLELPRLKRPDGRPIGKNESLSSVLQLYFPPQAFAQRSQHLWKWKLALLLLAIVAAAGGVILVVVRTMLKLVFS</sequence>
<dbReference type="PANTHER" id="PTHR16320">
    <property type="entry name" value="SPHINGOMYELINASE FAMILY MEMBER"/>
    <property type="match status" value="1"/>
</dbReference>
<evidence type="ECO:0000256" key="2">
    <source>
        <dbReference type="ARBA" id="ARBA00012369"/>
    </source>
</evidence>
<dbReference type="EC" id="3.1.4.12" evidence="2"/>
<evidence type="ECO:0000313" key="6">
    <source>
        <dbReference type="EMBL" id="CAH0479000.1"/>
    </source>
</evidence>